<dbReference type="Proteomes" id="UP000259636">
    <property type="component" value="Chromosome"/>
</dbReference>
<proteinExistence type="predicted"/>
<evidence type="ECO:0000313" key="2">
    <source>
        <dbReference type="EMBL" id="AXQ56686.1"/>
    </source>
</evidence>
<name>A0A385DEI6_9ACTN</name>
<feature type="region of interest" description="Disordered" evidence="1">
    <location>
        <begin position="651"/>
        <end position="680"/>
    </location>
</feature>
<evidence type="ECO:0000256" key="1">
    <source>
        <dbReference type="SAM" id="MobiDB-lite"/>
    </source>
</evidence>
<dbReference type="GeneID" id="300116477"/>
<sequence length="796" mass="85526">MSAPDTAAPPANPAPNGPAAPPADPNAQPQQGQAAQAEEQDEAAEEQDRPQDAWSSRRELADHAPPALRIGSGAGFGGALVTGDQHGVSGGRVAGDVIMGSKTEIWQLGPPAPHASGEVPAATLERLAESFVADEEAFGALAERLRKKRVLVVRGAAFTGRRTAALMLLRRAGATSVRSLLRDRPPAELAAQLDAEQQRAEQGRAEDAAAAGPVGYVLCDLMADRTRPLREPHLLAVRDRLAAHDGYLVVTVGPTAVLEEVDPAGWQPPSVAEVLTAHLAAHLRATAPDPAACEEYTGRESARLLALPAVTAFLARDHQLREAAAFAPALARHAAGGLPADELDAFSLGALESQVREWFEEDEAALPLRDKAFLISLAAFDGGPYALTAELSDRLYAELLRTQRPHAPADVPVFGTHIGKRLQLARAERRQAEEATEWGPVRQWVAAFRDDRAALVLLRELWTGHPSARPALVRWLRALAEDGRPLVRTRAAATTAVLAHADLPSAMALLIEEWAASPRYRHRMVAASSLALAHFVGAPNVPRVLDGWSQGEDRPMRWVAIRTHALIGPERPARTLRVLRTVVRKEYEESRREDPPAPLDEVMVEELAGAVELLLLSEARETVLGELLASYEVDRPARDLTLAGFLRACGRGAEPRTDPESGLGPAPAEEEGPDGEHPQGWPLVLDWYREAAAGEATAWVAHGLTRLWRAALGDSLHSRDALEVLRLWVLAAAHRQDVEWALAALLPALVAEPEDALRLAHLLRTMPGEDGAPPPPVAARLLTVVPATGHPVPQPR</sequence>
<organism evidence="2 3">
    <name type="scientific">Streptomyces koyangensis</name>
    <dbReference type="NCBI Taxonomy" id="188770"/>
    <lineage>
        <taxon>Bacteria</taxon>
        <taxon>Bacillati</taxon>
        <taxon>Actinomycetota</taxon>
        <taxon>Actinomycetes</taxon>
        <taxon>Kitasatosporales</taxon>
        <taxon>Streptomycetaceae</taxon>
        <taxon>Streptomyces</taxon>
        <taxon>Streptomyces aurantiacus group</taxon>
    </lineage>
</organism>
<dbReference type="KEGG" id="sky:D0C37_20210"/>
<dbReference type="RefSeq" id="WP_117349961.1">
    <property type="nucleotide sequence ID" value="NZ_CP031742.1"/>
</dbReference>
<dbReference type="EMBL" id="CP031742">
    <property type="protein sequence ID" value="AXQ56686.1"/>
    <property type="molecule type" value="Genomic_DNA"/>
</dbReference>
<reference evidence="2 3" key="1">
    <citation type="submission" date="2018-08" db="EMBL/GenBank/DDBJ databases">
        <authorList>
            <person name="Ferrada E.E."/>
            <person name="Latorre B.A."/>
        </authorList>
    </citation>
    <scope>NUCLEOTIDE SEQUENCE [LARGE SCALE GENOMIC DNA]</scope>
    <source>
        <strain evidence="2 3">VK-A60T</strain>
    </source>
</reference>
<accession>A0A385DEI6</accession>
<feature type="compositionally biased region" description="Basic and acidic residues" evidence="1">
    <location>
        <begin position="46"/>
        <end position="60"/>
    </location>
</feature>
<feature type="compositionally biased region" description="Low complexity" evidence="1">
    <location>
        <begin position="25"/>
        <end position="37"/>
    </location>
</feature>
<protein>
    <submittedName>
        <fullName evidence="2">Uncharacterized protein</fullName>
    </submittedName>
</protein>
<feature type="region of interest" description="Disordered" evidence="1">
    <location>
        <begin position="1"/>
        <end position="60"/>
    </location>
</feature>
<feature type="compositionally biased region" description="Pro residues" evidence="1">
    <location>
        <begin position="10"/>
        <end position="24"/>
    </location>
</feature>
<gene>
    <name evidence="2" type="ORF">D0C37_20210</name>
</gene>
<dbReference type="AlphaFoldDB" id="A0A385DEI6"/>
<evidence type="ECO:0000313" key="3">
    <source>
        <dbReference type="Proteomes" id="UP000259636"/>
    </source>
</evidence>